<reference evidence="2" key="1">
    <citation type="submission" date="2022-11" db="UniProtKB">
        <authorList>
            <consortium name="WormBaseParasite"/>
        </authorList>
    </citation>
    <scope>IDENTIFICATION</scope>
</reference>
<dbReference type="AlphaFoldDB" id="A0A915L6S3"/>
<evidence type="ECO:0000313" key="2">
    <source>
        <dbReference type="WBParaSite" id="nRc.2.0.1.t45440-RA"/>
    </source>
</evidence>
<sequence length="63" mass="7204">MSFSNFKFVHCSSHKELGKFGENIENLENLEEQVNKLVAKDANANYCIGRSVWPAVKNKTPKY</sequence>
<name>A0A915L6S3_ROMCU</name>
<proteinExistence type="predicted"/>
<accession>A0A915L6S3</accession>
<protein>
    <submittedName>
        <fullName evidence="2">Uncharacterized protein</fullName>
    </submittedName>
</protein>
<evidence type="ECO:0000313" key="1">
    <source>
        <dbReference type="Proteomes" id="UP000887565"/>
    </source>
</evidence>
<dbReference type="Proteomes" id="UP000887565">
    <property type="component" value="Unplaced"/>
</dbReference>
<keyword evidence="1" id="KW-1185">Reference proteome</keyword>
<dbReference type="WBParaSite" id="nRc.2.0.1.t45440-RA">
    <property type="protein sequence ID" value="nRc.2.0.1.t45440-RA"/>
    <property type="gene ID" value="nRc.2.0.1.g45440"/>
</dbReference>
<organism evidence="1 2">
    <name type="scientific">Romanomermis culicivorax</name>
    <name type="common">Nematode worm</name>
    <dbReference type="NCBI Taxonomy" id="13658"/>
    <lineage>
        <taxon>Eukaryota</taxon>
        <taxon>Metazoa</taxon>
        <taxon>Ecdysozoa</taxon>
        <taxon>Nematoda</taxon>
        <taxon>Enoplea</taxon>
        <taxon>Dorylaimia</taxon>
        <taxon>Mermithida</taxon>
        <taxon>Mermithoidea</taxon>
        <taxon>Mermithidae</taxon>
        <taxon>Romanomermis</taxon>
    </lineage>
</organism>